<dbReference type="AlphaFoldDB" id="A0A2N4UQ42"/>
<proteinExistence type="predicted"/>
<reference evidence="2 3" key="1">
    <citation type="journal article" date="2018" name="Syst. Appl. Microbiol.">
        <title>Photobacterium carnosum sp. nov., isolated from spoiled modified atmosphere packaged poultry meat.</title>
        <authorList>
            <person name="Hilgarth M."/>
            <person name="Fuertes S."/>
            <person name="Ehrmann M."/>
            <person name="Vogel R.F."/>
        </authorList>
    </citation>
    <scope>NUCLEOTIDE SEQUENCE [LARGE SCALE GENOMIC DNA]</scope>
    <source>
        <strain evidence="2 3">TMW 2.2021</strain>
    </source>
</reference>
<feature type="signal peptide" evidence="1">
    <location>
        <begin position="1"/>
        <end position="23"/>
    </location>
</feature>
<dbReference type="EMBL" id="NPIB01000020">
    <property type="protein sequence ID" value="PLC57123.1"/>
    <property type="molecule type" value="Genomic_DNA"/>
</dbReference>
<feature type="chain" id="PRO_5014814238" description="Pili assembly chaperone" evidence="1">
    <location>
        <begin position="24"/>
        <end position="167"/>
    </location>
</feature>
<dbReference type="RefSeq" id="WP_065208481.1">
    <property type="nucleotide sequence ID" value="NZ_JABJXE010000015.1"/>
</dbReference>
<evidence type="ECO:0000256" key="1">
    <source>
        <dbReference type="SAM" id="SignalP"/>
    </source>
</evidence>
<keyword evidence="1" id="KW-0732">Signal</keyword>
<protein>
    <recommendedName>
        <fullName evidence="4">Pili assembly chaperone</fullName>
    </recommendedName>
</protein>
<dbReference type="NCBIfam" id="TIGR03748">
    <property type="entry name" value="conj_PilL"/>
    <property type="match status" value="1"/>
</dbReference>
<sequence>MKLSISKLTMALLLVGAASTANANLIDNPDRLPQYVENGLTLINVDASAEQKDPLLTVTTITFPQNVSTVGQALNYVLLRTGYTLIAPSQLTASANRLMQLPLPLVQRSVSQVTVRNLIDTLIGDGFDYRVDPVMRTVKIICPADLVGIEPIHKEKSYKFLVGSNNR</sequence>
<dbReference type="Proteomes" id="UP000234420">
    <property type="component" value="Unassembled WGS sequence"/>
</dbReference>
<gene>
    <name evidence="2" type="ORF">CIK00_15180</name>
</gene>
<organism evidence="2 3">
    <name type="scientific">Photobacterium carnosum</name>
    <dbReference type="NCBI Taxonomy" id="2023717"/>
    <lineage>
        <taxon>Bacteria</taxon>
        <taxon>Pseudomonadati</taxon>
        <taxon>Pseudomonadota</taxon>
        <taxon>Gammaproteobacteria</taxon>
        <taxon>Vibrionales</taxon>
        <taxon>Vibrionaceae</taxon>
        <taxon>Photobacterium</taxon>
    </lineage>
</organism>
<name>A0A2N4UQ42_9GAMM</name>
<keyword evidence="3" id="KW-1185">Reference proteome</keyword>
<evidence type="ECO:0000313" key="2">
    <source>
        <dbReference type="EMBL" id="PLC57123.1"/>
    </source>
</evidence>
<accession>A0A2N4UQ42</accession>
<dbReference type="InterPro" id="IPR022260">
    <property type="entry name" value="Integr_conj_element_PilL"/>
</dbReference>
<comment type="caution">
    <text evidence="2">The sequence shown here is derived from an EMBL/GenBank/DDBJ whole genome shotgun (WGS) entry which is preliminary data.</text>
</comment>
<evidence type="ECO:0008006" key="4">
    <source>
        <dbReference type="Google" id="ProtNLM"/>
    </source>
</evidence>
<evidence type="ECO:0000313" key="3">
    <source>
        <dbReference type="Proteomes" id="UP000234420"/>
    </source>
</evidence>